<dbReference type="eggNOG" id="COG4774">
    <property type="taxonomic scope" value="Bacteria"/>
</dbReference>
<evidence type="ECO:0000256" key="4">
    <source>
        <dbReference type="ARBA" id="ARBA00022496"/>
    </source>
</evidence>
<dbReference type="InterPro" id="IPR039426">
    <property type="entry name" value="TonB-dep_rcpt-like"/>
</dbReference>
<evidence type="ECO:0000256" key="9">
    <source>
        <dbReference type="ARBA" id="ARBA00023136"/>
    </source>
</evidence>
<keyword evidence="7" id="KW-0406">Ion transport</keyword>
<keyword evidence="9 11" id="KW-0472">Membrane</keyword>
<evidence type="ECO:0000259" key="14">
    <source>
        <dbReference type="Pfam" id="PF07715"/>
    </source>
</evidence>
<evidence type="ECO:0000256" key="7">
    <source>
        <dbReference type="ARBA" id="ARBA00023065"/>
    </source>
</evidence>
<keyword evidence="8 11" id="KW-0798">TonB box</keyword>
<dbReference type="Pfam" id="PF07715">
    <property type="entry name" value="Plug"/>
    <property type="match status" value="1"/>
</dbReference>
<dbReference type="AlphaFoldDB" id="A0A1Q2M681"/>
<evidence type="ECO:0000256" key="11">
    <source>
        <dbReference type="RuleBase" id="RU003357"/>
    </source>
</evidence>
<organism evidence="15 16">
    <name type="scientific">Microbulbifer agarilyticus</name>
    <dbReference type="NCBI Taxonomy" id="260552"/>
    <lineage>
        <taxon>Bacteria</taxon>
        <taxon>Pseudomonadati</taxon>
        <taxon>Pseudomonadota</taxon>
        <taxon>Gammaproteobacteria</taxon>
        <taxon>Cellvibrionales</taxon>
        <taxon>Microbulbiferaceae</taxon>
        <taxon>Microbulbifer</taxon>
    </lineage>
</organism>
<comment type="similarity">
    <text evidence="11">Belongs to the TonB-dependent receptor family.</text>
</comment>
<comment type="subcellular location">
    <subcellularLocation>
        <location evidence="1">Cell outer membrane</location>
        <topology evidence="1">Multi-pass membrane protein</topology>
    </subcellularLocation>
</comment>
<feature type="signal peptide" evidence="12">
    <location>
        <begin position="1"/>
        <end position="24"/>
    </location>
</feature>
<keyword evidence="3" id="KW-1134">Transmembrane beta strand</keyword>
<evidence type="ECO:0000313" key="16">
    <source>
        <dbReference type="Proteomes" id="UP000188219"/>
    </source>
</evidence>
<reference evidence="15" key="1">
    <citation type="submission" date="2017-02" db="EMBL/GenBank/DDBJ databases">
        <title>Genome of Microbulbifer agarilyticus GP101.</title>
        <authorList>
            <person name="Jung J."/>
            <person name="Bae S.S."/>
            <person name="Baek K."/>
        </authorList>
    </citation>
    <scope>NUCLEOTIDE SEQUENCE [LARGE SCALE GENOMIC DNA]</scope>
    <source>
        <strain evidence="15">GP101</strain>
    </source>
</reference>
<dbReference type="Proteomes" id="UP000188219">
    <property type="component" value="Chromosome"/>
</dbReference>
<evidence type="ECO:0000256" key="10">
    <source>
        <dbReference type="ARBA" id="ARBA00023237"/>
    </source>
</evidence>
<dbReference type="InterPro" id="IPR012910">
    <property type="entry name" value="Plug_dom"/>
</dbReference>
<evidence type="ECO:0008006" key="17">
    <source>
        <dbReference type="Google" id="ProtNLM"/>
    </source>
</evidence>
<evidence type="ECO:0000256" key="3">
    <source>
        <dbReference type="ARBA" id="ARBA00022452"/>
    </source>
</evidence>
<feature type="domain" description="TonB-dependent receptor plug" evidence="14">
    <location>
        <begin position="41"/>
        <end position="147"/>
    </location>
</feature>
<evidence type="ECO:0000256" key="1">
    <source>
        <dbReference type="ARBA" id="ARBA00004571"/>
    </source>
</evidence>
<feature type="chain" id="PRO_5012614185" description="TonB-dependent receptor" evidence="12">
    <location>
        <begin position="25"/>
        <end position="781"/>
    </location>
</feature>
<dbReference type="InterPro" id="IPR000531">
    <property type="entry name" value="Beta-barrel_TonB"/>
</dbReference>
<dbReference type="KEGG" id="maga:Mag101_08775"/>
<dbReference type="Gene3D" id="2.40.170.20">
    <property type="entry name" value="TonB-dependent receptor, beta-barrel domain"/>
    <property type="match status" value="2"/>
</dbReference>
<dbReference type="STRING" id="260552.Mag101_08775"/>
<keyword evidence="12" id="KW-0732">Signal</keyword>
<keyword evidence="16" id="KW-1185">Reference proteome</keyword>
<dbReference type="PANTHER" id="PTHR32552:SF81">
    <property type="entry name" value="TONB-DEPENDENT OUTER MEMBRANE RECEPTOR"/>
    <property type="match status" value="1"/>
</dbReference>
<dbReference type="SUPFAM" id="SSF56935">
    <property type="entry name" value="Porins"/>
    <property type="match status" value="1"/>
</dbReference>
<dbReference type="GO" id="GO:0009279">
    <property type="term" value="C:cell outer membrane"/>
    <property type="evidence" value="ECO:0007669"/>
    <property type="project" value="UniProtKB-SubCell"/>
</dbReference>
<evidence type="ECO:0000313" key="15">
    <source>
        <dbReference type="EMBL" id="AQQ67722.1"/>
    </source>
</evidence>
<keyword evidence="2" id="KW-0813">Transport</keyword>
<feature type="domain" description="TonB-dependent receptor-like beta-barrel" evidence="13">
    <location>
        <begin position="263"/>
        <end position="743"/>
    </location>
</feature>
<dbReference type="InterPro" id="IPR036942">
    <property type="entry name" value="Beta-barrel_TonB_sf"/>
</dbReference>
<keyword evidence="10" id="KW-0998">Cell outer membrane</keyword>
<keyword evidence="6" id="KW-0408">Iron</keyword>
<name>A0A1Q2M681_9GAMM</name>
<keyword evidence="5" id="KW-0812">Transmembrane</keyword>
<evidence type="ECO:0000256" key="12">
    <source>
        <dbReference type="SAM" id="SignalP"/>
    </source>
</evidence>
<evidence type="ECO:0000256" key="8">
    <source>
        <dbReference type="ARBA" id="ARBA00023077"/>
    </source>
</evidence>
<accession>A0A1Q2M681</accession>
<protein>
    <recommendedName>
        <fullName evidence="17">TonB-dependent receptor</fullName>
    </recommendedName>
</protein>
<proteinExistence type="inferred from homology"/>
<dbReference type="PANTHER" id="PTHR32552">
    <property type="entry name" value="FERRICHROME IRON RECEPTOR-RELATED"/>
    <property type="match status" value="1"/>
</dbReference>
<dbReference type="Pfam" id="PF00593">
    <property type="entry name" value="TonB_dep_Rec_b-barrel"/>
    <property type="match status" value="1"/>
</dbReference>
<evidence type="ECO:0000256" key="6">
    <source>
        <dbReference type="ARBA" id="ARBA00023004"/>
    </source>
</evidence>
<evidence type="ECO:0000259" key="13">
    <source>
        <dbReference type="Pfam" id="PF00593"/>
    </source>
</evidence>
<dbReference type="GO" id="GO:0006826">
    <property type="term" value="P:iron ion transport"/>
    <property type="evidence" value="ECO:0007669"/>
    <property type="project" value="UniProtKB-KW"/>
</dbReference>
<keyword evidence="4" id="KW-0410">Iron transport</keyword>
<gene>
    <name evidence="15" type="ORF">Mag101_08775</name>
</gene>
<dbReference type="EMBL" id="CP019650">
    <property type="protein sequence ID" value="AQQ67722.1"/>
    <property type="molecule type" value="Genomic_DNA"/>
</dbReference>
<evidence type="ECO:0000256" key="2">
    <source>
        <dbReference type="ARBA" id="ARBA00022448"/>
    </source>
</evidence>
<evidence type="ECO:0000256" key="5">
    <source>
        <dbReference type="ARBA" id="ARBA00022692"/>
    </source>
</evidence>
<sequence>MAKKNLLASTIGAVVFTVGAGAVAAEIEEVTVTAQMRAESLKDVPMSVSAFSGETIKNSNLSDFKDLFAITPGISGETTDGFFDSVSVRGVNNNGFGSGSDPALGVFLDGVYQSRSGAAPTMYDLERVEVVKGPQGTLFGRNTASGAIAMTTQKPGDVFGGDVSVSAGQYGRLDFEGTVDVPVSEDFALRIAGIHQEEDGHVKNLSGGRDLGASEADAMRFTAVYSGFTDTTVTLMGQYEDRISDGTIYRALETDGAYDEVYNDQQGTDQSEIADAILTIEHQMDALTLTSITGYKTHNYTYIEDFDGTADTIDTFVRDQSGDFFSQEFRLTSDNSGPFNWVLGASYYQEDLDAYFAGVDAEDFICAGAMEVDYELDVDSSATCAELALAYPDDMDDAFGTGGDPWEYAPTAGMAIPGGVMVPDGMSIEESFTSGEYSGWGIFANTTFDLTEATSLGLGIRYTSDRKIYTVDSPWPDTWTGGWNYQAMFTEGPITGDDTWTNLSGRATLNHDFSDSVTGYASVATGYKSGGFDYLTYRVTDPAFAQDQDAWLEEYEWTVDSSNAEPNGFDEEQVLSYELGVKARLLDNRLHLNAAAFQYTYDNLQQAFFIGAAAVTRNVGESEGQGLEVDARWLLTDNLDLYMGMAWLNTDFRGAPEELCEGCDGNKMAFSPEFSSATMLTYTTDLGFGSLALTGEYNYTAEQFSNLDNTEEVKLDSRSIFNVRATITAPSENLSAGIYVENLTGEEYYHWGYAEADYNLPATMTDPSRGRVAGVNVNYRF</sequence>